<feature type="region of interest" description="Disordered" evidence="4">
    <location>
        <begin position="121"/>
        <end position="149"/>
    </location>
</feature>
<dbReference type="GO" id="GO:0046872">
    <property type="term" value="F:metal ion binding"/>
    <property type="evidence" value="ECO:0007669"/>
    <property type="project" value="InterPro"/>
</dbReference>
<comment type="similarity">
    <text evidence="1">Belongs to the bacterial solute-binding protein 9 family.</text>
</comment>
<dbReference type="Proteomes" id="UP000230821">
    <property type="component" value="Unassembled WGS sequence"/>
</dbReference>
<feature type="chain" id="PRO_5013882585" evidence="5">
    <location>
        <begin position="26"/>
        <end position="307"/>
    </location>
</feature>
<protein>
    <submittedName>
        <fullName evidence="6">Cation ABC transporter substrate-binding protein</fullName>
    </submittedName>
</protein>
<gene>
    <name evidence="6" type="ORF">CSA56_16775</name>
</gene>
<dbReference type="PANTHER" id="PTHR42953">
    <property type="entry name" value="HIGH-AFFINITY ZINC UPTAKE SYSTEM PROTEIN ZNUA-RELATED"/>
    <property type="match status" value="1"/>
</dbReference>
<evidence type="ECO:0000256" key="5">
    <source>
        <dbReference type="SAM" id="SignalP"/>
    </source>
</evidence>
<sequence length="307" mass="35050">MKKQRSILMLFVVMFTAILFSPAKASEPLRVAVSIPPQVYFVEQIGGDLVDVLCMLPEGATPHTYEPTAQQMKQLSQADLYVRIQVDFENAWWEKMMSANPDMQVVDSTEGVEFLEGHVHEEAGGKHEHEDEKHRVEESDHHEHHGRNPHIWLSPRAVKMQVEDICQGLVSVDPEHKDSYTTHKESFLNTLNSLDAEIQNKLAHLKTRTFMIFHPAWSYFARDYGLEEISIEIEGKEPSAKEMAELMKIAKEGQVSVIFVQPQSSRRSADTIAKQIGARVEMLDPLAANWFENMRHVSDIFAETLSR</sequence>
<dbReference type="AlphaFoldDB" id="A0A2G6K8G3"/>
<dbReference type="SUPFAM" id="SSF53807">
    <property type="entry name" value="Helical backbone' metal receptor"/>
    <property type="match status" value="1"/>
</dbReference>
<keyword evidence="2" id="KW-0813">Transport</keyword>
<dbReference type="PANTHER" id="PTHR42953:SF3">
    <property type="entry name" value="HIGH-AFFINITY ZINC UPTAKE SYSTEM PROTEIN ZNUA"/>
    <property type="match status" value="1"/>
</dbReference>
<dbReference type="EMBL" id="PDSK01000122">
    <property type="protein sequence ID" value="PIE31953.1"/>
    <property type="molecule type" value="Genomic_DNA"/>
</dbReference>
<keyword evidence="3 5" id="KW-0732">Signal</keyword>
<dbReference type="InterPro" id="IPR006127">
    <property type="entry name" value="ZnuA-like"/>
</dbReference>
<proteinExistence type="inferred from homology"/>
<feature type="signal peptide" evidence="5">
    <location>
        <begin position="1"/>
        <end position="25"/>
    </location>
</feature>
<evidence type="ECO:0000256" key="4">
    <source>
        <dbReference type="SAM" id="MobiDB-lite"/>
    </source>
</evidence>
<reference evidence="6 7" key="1">
    <citation type="submission" date="2017-10" db="EMBL/GenBank/DDBJ databases">
        <title>Novel microbial diversity and functional potential in the marine mammal oral microbiome.</title>
        <authorList>
            <person name="Dudek N.K."/>
            <person name="Sun C.L."/>
            <person name="Burstein D."/>
            <person name="Kantor R.S."/>
            <person name="Aliaga Goltsman D.S."/>
            <person name="Bik E.M."/>
            <person name="Thomas B.C."/>
            <person name="Banfield J.F."/>
            <person name="Relman D.A."/>
        </authorList>
    </citation>
    <scope>NUCLEOTIDE SEQUENCE [LARGE SCALE GENOMIC DNA]</scope>
    <source>
        <strain evidence="6">DOLJORAL78_47_16</strain>
    </source>
</reference>
<evidence type="ECO:0000313" key="7">
    <source>
        <dbReference type="Proteomes" id="UP000230821"/>
    </source>
</evidence>
<evidence type="ECO:0000313" key="6">
    <source>
        <dbReference type="EMBL" id="PIE31953.1"/>
    </source>
</evidence>
<dbReference type="InterPro" id="IPR050492">
    <property type="entry name" value="Bact_metal-bind_prot9"/>
</dbReference>
<comment type="caution">
    <text evidence="6">The sequence shown here is derived from an EMBL/GenBank/DDBJ whole genome shotgun (WGS) entry which is preliminary data.</text>
</comment>
<organism evidence="6 7">
    <name type="scientific">candidate division KSB3 bacterium</name>
    <dbReference type="NCBI Taxonomy" id="2044937"/>
    <lineage>
        <taxon>Bacteria</taxon>
        <taxon>candidate division KSB3</taxon>
    </lineage>
</organism>
<feature type="compositionally biased region" description="Basic and acidic residues" evidence="4">
    <location>
        <begin position="121"/>
        <end position="143"/>
    </location>
</feature>
<accession>A0A2G6K8G3</accession>
<dbReference type="Pfam" id="PF01297">
    <property type="entry name" value="ZnuA"/>
    <property type="match status" value="1"/>
</dbReference>
<dbReference type="GO" id="GO:0030001">
    <property type="term" value="P:metal ion transport"/>
    <property type="evidence" value="ECO:0007669"/>
    <property type="project" value="InterPro"/>
</dbReference>
<dbReference type="Gene3D" id="3.40.50.1980">
    <property type="entry name" value="Nitrogenase molybdenum iron protein domain"/>
    <property type="match status" value="2"/>
</dbReference>
<name>A0A2G6K8G3_9BACT</name>
<evidence type="ECO:0000256" key="1">
    <source>
        <dbReference type="ARBA" id="ARBA00011028"/>
    </source>
</evidence>
<evidence type="ECO:0000256" key="2">
    <source>
        <dbReference type="ARBA" id="ARBA00022448"/>
    </source>
</evidence>
<evidence type="ECO:0000256" key="3">
    <source>
        <dbReference type="ARBA" id="ARBA00022729"/>
    </source>
</evidence>